<accession>A0ACC0GZ57</accession>
<evidence type="ECO:0000313" key="2">
    <source>
        <dbReference type="Proteomes" id="UP001060215"/>
    </source>
</evidence>
<proteinExistence type="predicted"/>
<name>A0ACC0GZ57_9ERIC</name>
<gene>
    <name evidence="1" type="ORF">LOK49_LG07G00588</name>
</gene>
<organism evidence="1 2">
    <name type="scientific">Camellia lanceoleosa</name>
    <dbReference type="NCBI Taxonomy" id="1840588"/>
    <lineage>
        <taxon>Eukaryota</taxon>
        <taxon>Viridiplantae</taxon>
        <taxon>Streptophyta</taxon>
        <taxon>Embryophyta</taxon>
        <taxon>Tracheophyta</taxon>
        <taxon>Spermatophyta</taxon>
        <taxon>Magnoliopsida</taxon>
        <taxon>eudicotyledons</taxon>
        <taxon>Gunneridae</taxon>
        <taxon>Pentapetalae</taxon>
        <taxon>asterids</taxon>
        <taxon>Ericales</taxon>
        <taxon>Theaceae</taxon>
        <taxon>Camellia</taxon>
    </lineage>
</organism>
<sequence>MFLLLFFEPLSIAFETLQAIVIHGFQLLDIWLHDSAGNNINCQRSKLLDISAAGSFCEWKGILIMNLGFLLDIMTLLMALCHYVHIWWLHGMKFHLVDAVLFLNIMRKVEDSFRCPSWALPDATPEEIEAYDDECAICREPMAKAKRLSCKHLFHLACLRSWTDSSWLQTWSRQGLHGAGPTTGTRSAGLGRVQMITRHLAAVGESSAQNTLEVTPWSLWSMNPSQAGTSNSTLPAAGSVGYPGSAGGLHMRSTSRVANDNIANDLLWLKPYGRCFPTSQMN</sequence>
<comment type="caution">
    <text evidence="1">The sequence shown here is derived from an EMBL/GenBank/DDBJ whole genome shotgun (WGS) entry which is preliminary data.</text>
</comment>
<reference evidence="1 2" key="1">
    <citation type="journal article" date="2022" name="Plant J.">
        <title>Chromosome-level genome of Camellia lanceoleosa provides a valuable resource for understanding genome evolution and self-incompatibility.</title>
        <authorList>
            <person name="Gong W."/>
            <person name="Xiao S."/>
            <person name="Wang L."/>
            <person name="Liao Z."/>
            <person name="Chang Y."/>
            <person name="Mo W."/>
            <person name="Hu G."/>
            <person name="Li W."/>
            <person name="Zhao G."/>
            <person name="Zhu H."/>
            <person name="Hu X."/>
            <person name="Ji K."/>
            <person name="Xiang X."/>
            <person name="Song Q."/>
            <person name="Yuan D."/>
            <person name="Jin S."/>
            <person name="Zhang L."/>
        </authorList>
    </citation>
    <scope>NUCLEOTIDE SEQUENCE [LARGE SCALE GENOMIC DNA]</scope>
    <source>
        <strain evidence="1">SQ_2022a</strain>
    </source>
</reference>
<dbReference type="Proteomes" id="UP001060215">
    <property type="component" value="Chromosome 7"/>
</dbReference>
<keyword evidence="2" id="KW-1185">Reference proteome</keyword>
<protein>
    <submittedName>
        <fullName evidence="1">E3 ubiquitin protein ligase RIN2</fullName>
    </submittedName>
</protein>
<dbReference type="EMBL" id="CM045764">
    <property type="protein sequence ID" value="KAI8006497.1"/>
    <property type="molecule type" value="Genomic_DNA"/>
</dbReference>
<evidence type="ECO:0000313" key="1">
    <source>
        <dbReference type="EMBL" id="KAI8006497.1"/>
    </source>
</evidence>